<organism evidence="2 3">
    <name type="scientific">Deinococcus humi</name>
    <dbReference type="NCBI Taxonomy" id="662880"/>
    <lineage>
        <taxon>Bacteria</taxon>
        <taxon>Thermotogati</taxon>
        <taxon>Deinococcota</taxon>
        <taxon>Deinococci</taxon>
        <taxon>Deinococcales</taxon>
        <taxon>Deinococcaceae</taxon>
        <taxon>Deinococcus</taxon>
    </lineage>
</organism>
<sequence length="249" mass="28468">MLVLEHSLRLKDHSVWDRVAIRELSDVLRRLDFHPPAMIHENFRSESSVTTKLKGLMQTVGEIESNKLDYDFAPGSGHLDRKVILEFAGDYVRLKSYTDFWRRYGAVPESVFQDTRGVGQPLDLEEGRRLLKEHYKRERKPRIVREKLQSTLEREGQLLCEVCGFNFNTAYGKLGEGFAECHHLQPLGELPDDEGVTTTLDDLAVVCSNCHRMLHRGPMMLSVEGLRLIVETQAAILDQEDEFGADGEE</sequence>
<evidence type="ECO:0000259" key="1">
    <source>
        <dbReference type="Pfam" id="PF01844"/>
    </source>
</evidence>
<feature type="domain" description="HNH" evidence="1">
    <location>
        <begin position="160"/>
        <end position="216"/>
    </location>
</feature>
<dbReference type="Pfam" id="PF01844">
    <property type="entry name" value="HNH"/>
    <property type="match status" value="1"/>
</dbReference>
<evidence type="ECO:0000313" key="3">
    <source>
        <dbReference type="Proteomes" id="UP000552709"/>
    </source>
</evidence>
<dbReference type="Proteomes" id="UP000552709">
    <property type="component" value="Unassembled WGS sequence"/>
</dbReference>
<dbReference type="GO" id="GO:0004519">
    <property type="term" value="F:endonuclease activity"/>
    <property type="evidence" value="ECO:0007669"/>
    <property type="project" value="InterPro"/>
</dbReference>
<dbReference type="EMBL" id="JACHFL010000002">
    <property type="protein sequence ID" value="MBB5362043.1"/>
    <property type="molecule type" value="Genomic_DNA"/>
</dbReference>
<accession>A0A7W8JU93</accession>
<dbReference type="GO" id="GO:0008270">
    <property type="term" value="F:zinc ion binding"/>
    <property type="evidence" value="ECO:0007669"/>
    <property type="project" value="InterPro"/>
</dbReference>
<dbReference type="GO" id="GO:0003676">
    <property type="term" value="F:nucleic acid binding"/>
    <property type="evidence" value="ECO:0007669"/>
    <property type="project" value="InterPro"/>
</dbReference>
<reference evidence="2 3" key="1">
    <citation type="submission" date="2020-08" db="EMBL/GenBank/DDBJ databases">
        <title>Genomic Encyclopedia of Type Strains, Phase IV (KMG-IV): sequencing the most valuable type-strain genomes for metagenomic binning, comparative biology and taxonomic classification.</title>
        <authorList>
            <person name="Goeker M."/>
        </authorList>
    </citation>
    <scope>NUCLEOTIDE SEQUENCE [LARGE SCALE GENOMIC DNA]</scope>
    <source>
        <strain evidence="2 3">DSM 27939</strain>
    </source>
</reference>
<protein>
    <submittedName>
        <fullName evidence="2">5-methylcytosine-specific restriction protein A</fullName>
        <ecNumber evidence="2">3.1.21.-</ecNumber>
    </submittedName>
</protein>
<keyword evidence="2" id="KW-0378">Hydrolase</keyword>
<dbReference type="GO" id="GO:0016787">
    <property type="term" value="F:hydrolase activity"/>
    <property type="evidence" value="ECO:0007669"/>
    <property type="project" value="UniProtKB-KW"/>
</dbReference>
<evidence type="ECO:0000313" key="2">
    <source>
        <dbReference type="EMBL" id="MBB5362043.1"/>
    </source>
</evidence>
<gene>
    <name evidence="2" type="ORF">HNQ08_001128</name>
</gene>
<keyword evidence="3" id="KW-1185">Reference proteome</keyword>
<dbReference type="AlphaFoldDB" id="A0A7W8JU93"/>
<dbReference type="RefSeq" id="WP_184128181.1">
    <property type="nucleotide sequence ID" value="NZ_JACHFL010000002.1"/>
</dbReference>
<name>A0A7W8JU93_9DEIO</name>
<dbReference type="EC" id="3.1.21.-" evidence="2"/>
<proteinExistence type="predicted"/>
<comment type="caution">
    <text evidence="2">The sequence shown here is derived from an EMBL/GenBank/DDBJ whole genome shotgun (WGS) entry which is preliminary data.</text>
</comment>
<dbReference type="InterPro" id="IPR002711">
    <property type="entry name" value="HNH"/>
</dbReference>